<gene>
    <name evidence="1" type="ORF">CEXT_109281</name>
</gene>
<organism evidence="1 2">
    <name type="scientific">Caerostris extrusa</name>
    <name type="common">Bark spider</name>
    <name type="synonym">Caerostris bankana</name>
    <dbReference type="NCBI Taxonomy" id="172846"/>
    <lineage>
        <taxon>Eukaryota</taxon>
        <taxon>Metazoa</taxon>
        <taxon>Ecdysozoa</taxon>
        <taxon>Arthropoda</taxon>
        <taxon>Chelicerata</taxon>
        <taxon>Arachnida</taxon>
        <taxon>Araneae</taxon>
        <taxon>Araneomorphae</taxon>
        <taxon>Entelegynae</taxon>
        <taxon>Araneoidea</taxon>
        <taxon>Araneidae</taxon>
        <taxon>Caerostris</taxon>
    </lineage>
</organism>
<dbReference type="AlphaFoldDB" id="A0AAV4UHL2"/>
<dbReference type="EMBL" id="BPLR01012858">
    <property type="protein sequence ID" value="GIY57094.1"/>
    <property type="molecule type" value="Genomic_DNA"/>
</dbReference>
<evidence type="ECO:0000313" key="2">
    <source>
        <dbReference type="Proteomes" id="UP001054945"/>
    </source>
</evidence>
<dbReference type="Proteomes" id="UP001054945">
    <property type="component" value="Unassembled WGS sequence"/>
</dbReference>
<proteinExistence type="predicted"/>
<accession>A0AAV4UHL2</accession>
<evidence type="ECO:0000313" key="1">
    <source>
        <dbReference type="EMBL" id="GIY57094.1"/>
    </source>
</evidence>
<name>A0AAV4UHL2_CAEEX</name>
<comment type="caution">
    <text evidence="1">The sequence shown here is derived from an EMBL/GenBank/DDBJ whole genome shotgun (WGS) entry which is preliminary data.</text>
</comment>
<sequence>MFLRRFEKKLPPSLLRRRISRRAITRLEMFTFLQDSRRSRGSVAPIETLGTKPEEVCHLRKTLDNIATMSL</sequence>
<keyword evidence="2" id="KW-1185">Reference proteome</keyword>
<protein>
    <submittedName>
        <fullName evidence="1">Uncharacterized protein</fullName>
    </submittedName>
</protein>
<reference evidence="1 2" key="1">
    <citation type="submission" date="2021-06" db="EMBL/GenBank/DDBJ databases">
        <title>Caerostris extrusa draft genome.</title>
        <authorList>
            <person name="Kono N."/>
            <person name="Arakawa K."/>
        </authorList>
    </citation>
    <scope>NUCLEOTIDE SEQUENCE [LARGE SCALE GENOMIC DNA]</scope>
</reference>